<name>A0A0T5XDE0_9BACT</name>
<feature type="domain" description="Transposase IS204/IS1001/IS1096/IS1165 DDE" evidence="1">
    <location>
        <begin position="162"/>
        <end position="390"/>
    </location>
</feature>
<evidence type="ECO:0000313" key="5">
    <source>
        <dbReference type="Proteomes" id="UP000005273"/>
    </source>
</evidence>
<dbReference type="RefSeq" id="WP_009201871.1">
    <property type="nucleotide sequence ID" value="NZ_ACJX03000001.1"/>
</dbReference>
<organism evidence="4 5">
    <name type="scientific">Acetomicrobium hydrogeniformans ATCC BAA-1850</name>
    <dbReference type="NCBI Taxonomy" id="592015"/>
    <lineage>
        <taxon>Bacteria</taxon>
        <taxon>Thermotogati</taxon>
        <taxon>Synergistota</taxon>
        <taxon>Synergistia</taxon>
        <taxon>Synergistales</taxon>
        <taxon>Acetomicrobiaceae</taxon>
        <taxon>Acetomicrobium</taxon>
    </lineage>
</organism>
<evidence type="ECO:0000259" key="1">
    <source>
        <dbReference type="Pfam" id="PF01610"/>
    </source>
</evidence>
<feature type="domain" description="Transposase IS204/IS1001/IS1096/IS1165 zinc-finger" evidence="3">
    <location>
        <begin position="41"/>
        <end position="88"/>
    </location>
</feature>
<dbReference type="AlphaFoldDB" id="A0A0T5XDE0"/>
<dbReference type="NCBIfam" id="NF033550">
    <property type="entry name" value="transpos_ISL3"/>
    <property type="match status" value="1"/>
</dbReference>
<reference evidence="5" key="1">
    <citation type="submission" date="2012-09" db="EMBL/GenBank/DDBJ databases">
        <authorList>
            <person name="Weinstock G."/>
            <person name="Sodergren E."/>
            <person name="Clifton S."/>
            <person name="Fulton L."/>
            <person name="Fulton B."/>
            <person name="Courtney L."/>
            <person name="Fronick C."/>
            <person name="Harrison M."/>
            <person name="Strong C."/>
            <person name="Farmer C."/>
            <person name="Delehaunty K."/>
            <person name="Markovic C."/>
            <person name="Hall O."/>
            <person name="Minx P."/>
            <person name="Tomlinson C."/>
            <person name="Mitreva M."/>
            <person name="Nelson J."/>
            <person name="Hou S."/>
            <person name="Wollam A."/>
            <person name="Pepin K.H."/>
            <person name="Johnson M."/>
            <person name="Bhonagiri V."/>
            <person name="Nash W.E."/>
            <person name="Suruliraj S."/>
            <person name="Warren W."/>
            <person name="Chinwalla A."/>
            <person name="Mardis E.R."/>
            <person name="Wilson R.K."/>
        </authorList>
    </citation>
    <scope>NUCLEOTIDE SEQUENCE [LARGE SCALE GENOMIC DNA]</scope>
    <source>
        <strain evidence="5">OS1</strain>
    </source>
</reference>
<dbReference type="InterPro" id="IPR029261">
    <property type="entry name" value="Transposase_Znf"/>
</dbReference>
<dbReference type="InterPro" id="IPR002560">
    <property type="entry name" value="Transposase_DDE"/>
</dbReference>
<accession>A0A0T5XDE0</accession>
<dbReference type="InterPro" id="IPR032877">
    <property type="entry name" value="Transposase_HTH"/>
</dbReference>
<dbReference type="OrthoDB" id="164232at2"/>
<evidence type="ECO:0000313" key="4">
    <source>
        <dbReference type="EMBL" id="KRT36321.1"/>
    </source>
</evidence>
<dbReference type="Proteomes" id="UP000005273">
    <property type="component" value="Unassembled WGS sequence"/>
</dbReference>
<dbReference type="EMBL" id="ACJX03000001">
    <property type="protein sequence ID" value="KRT36321.1"/>
    <property type="molecule type" value="Genomic_DNA"/>
</dbReference>
<dbReference type="STRING" id="592015.HMPREF1705_03598"/>
<sequence length="405" mass="47434">MAKGHKYNITKLLGLEGLRVLEVVEEEEIIVIKVQPKKEKEIFCPHCASKHLYRHGKAKPRRVLHAYVCGKRIYLKIQGLQRWKCRRCGRTFTQQLEILRPKSRLTNTAEMWVLWLLKHTSFKEVSKMLGISYGRVKKVLMEALAMIKLPELVADDLKELHIGIDEHSFRHQEMAIMVTDVRAKRVLGILKDDRLSTLEEFLKKIPPHKVKEVCIDMKEGFRKLAQRLFPKADVVVDHFHVIANANKYMDEARRIEQDVTNKGKVKIPKKIFLVGFERLSEEGVKKLDELLSKYPNLKDFYWAKEKLRKLYSAKDKGEASKQLELVIMNLKASDDAEARRWANTLKRWQQPILNYFDNKTTNAYTEGCNTKVKMLKRLSFGLRNIEVYTKKMMLGFLPQKCFHTI</sequence>
<evidence type="ECO:0000259" key="3">
    <source>
        <dbReference type="Pfam" id="PF14690"/>
    </source>
</evidence>
<dbReference type="Pfam" id="PF13542">
    <property type="entry name" value="HTH_Tnp_ISL3"/>
    <property type="match status" value="1"/>
</dbReference>
<dbReference type="eggNOG" id="COG3464">
    <property type="taxonomic scope" value="Bacteria"/>
</dbReference>
<comment type="caution">
    <text evidence="4">The sequence shown here is derived from an EMBL/GenBank/DDBJ whole genome shotgun (WGS) entry which is preliminary data.</text>
</comment>
<dbReference type="InterPro" id="IPR047951">
    <property type="entry name" value="Transpos_ISL3"/>
</dbReference>
<feature type="domain" description="Transposase IS204/IS1001/IS1096/IS1165 helix-turn-helix" evidence="2">
    <location>
        <begin position="94"/>
        <end position="140"/>
    </location>
</feature>
<dbReference type="PANTHER" id="PTHR33498">
    <property type="entry name" value="TRANSPOSASE FOR INSERTION SEQUENCE ELEMENT IS1557"/>
    <property type="match status" value="1"/>
</dbReference>
<keyword evidence="5" id="KW-1185">Reference proteome</keyword>
<evidence type="ECO:0000259" key="2">
    <source>
        <dbReference type="Pfam" id="PF13542"/>
    </source>
</evidence>
<gene>
    <name evidence="4" type="ORF">HMPREF1705_03598</name>
</gene>
<dbReference type="Pfam" id="PF14690">
    <property type="entry name" value="Zn_ribbon_ISL3"/>
    <property type="match status" value="1"/>
</dbReference>
<proteinExistence type="predicted"/>
<protein>
    <submittedName>
        <fullName evidence="4">Transposase</fullName>
    </submittedName>
</protein>
<dbReference type="Pfam" id="PF01610">
    <property type="entry name" value="DDE_Tnp_ISL3"/>
    <property type="match status" value="1"/>
</dbReference>
<dbReference type="PANTHER" id="PTHR33498:SF1">
    <property type="entry name" value="TRANSPOSASE FOR INSERTION SEQUENCE ELEMENT IS1557"/>
    <property type="match status" value="1"/>
</dbReference>